<dbReference type="RefSeq" id="WP_425439420.1">
    <property type="nucleotide sequence ID" value="NZ_FRDA01000034.1"/>
</dbReference>
<reference evidence="1 2" key="1">
    <citation type="submission" date="2016-11" db="EMBL/GenBank/DDBJ databases">
        <authorList>
            <person name="Jaros S."/>
            <person name="Januszkiewicz K."/>
            <person name="Wedrychowicz H."/>
        </authorList>
    </citation>
    <scope>NUCLEOTIDE SEQUENCE [LARGE SCALE GENOMIC DNA]</scope>
    <source>
        <strain evidence="1 2">LMG 26898</strain>
    </source>
</reference>
<gene>
    <name evidence="1" type="ORF">SAMN05216593_1345</name>
</gene>
<evidence type="ECO:0000313" key="1">
    <source>
        <dbReference type="EMBL" id="SHN31584.1"/>
    </source>
</evidence>
<sequence length="37" mass="4090">MNFQQLTRLAQVTSPLGPDVLLLKEMSGGDELGRLFN</sequence>
<dbReference type="Proteomes" id="UP000183983">
    <property type="component" value="Unassembled WGS sequence"/>
</dbReference>
<dbReference type="AlphaFoldDB" id="A0A1M7QKV9"/>
<name>A0A1M7QKV9_9PSED</name>
<protein>
    <submittedName>
        <fullName evidence="1">Type VI secretion system secreted protein VgrG</fullName>
    </submittedName>
</protein>
<proteinExistence type="predicted"/>
<dbReference type="EMBL" id="FRDA01000034">
    <property type="protein sequence ID" value="SHN31584.1"/>
    <property type="molecule type" value="Genomic_DNA"/>
</dbReference>
<accession>A0A1M7QKV9</accession>
<organism evidence="1 2">
    <name type="scientific">Pseudomonas asturiensis</name>
    <dbReference type="NCBI Taxonomy" id="1190415"/>
    <lineage>
        <taxon>Bacteria</taxon>
        <taxon>Pseudomonadati</taxon>
        <taxon>Pseudomonadota</taxon>
        <taxon>Gammaproteobacteria</taxon>
        <taxon>Pseudomonadales</taxon>
        <taxon>Pseudomonadaceae</taxon>
        <taxon>Pseudomonas</taxon>
    </lineage>
</organism>
<evidence type="ECO:0000313" key="2">
    <source>
        <dbReference type="Proteomes" id="UP000183983"/>
    </source>
</evidence>
<dbReference type="STRING" id="1190415.SAMN05216593_1345"/>
<feature type="non-terminal residue" evidence="1">
    <location>
        <position position="37"/>
    </location>
</feature>